<evidence type="ECO:0000313" key="2">
    <source>
        <dbReference type="Proteomes" id="UP000282957"/>
    </source>
</evidence>
<accession>A0A437M1F4</accession>
<dbReference type="EMBL" id="SACL01000011">
    <property type="protein sequence ID" value="RVT91373.1"/>
    <property type="molecule type" value="Genomic_DNA"/>
</dbReference>
<sequence>MNAATARKEATSIRLMARQIRAVRKGTLRFVLMPVTVPPAPTSSAVHPPKHPAPYLDAYCNGRASELNPRRMSRHWCWWTVDDRQCLPVFPVLAAPGDLVWVKETWGLVWPEENPVPADECRLEFRADLPPGCTDYPGQWPADEAREMGEGPRWRSSSSMGRPYSRLTLQVLAVQVLRLADITEEMAQGMGFPEHRGGWVSDLPWTGPVLPSAHAALRWSMPGATADSWMCAMSVRVIPHNIDALMDADLATTAPAAAEPVA</sequence>
<keyword evidence="2" id="KW-1185">Reference proteome</keyword>
<reference evidence="1 2" key="1">
    <citation type="submission" date="2019-01" db="EMBL/GenBank/DDBJ databases">
        <authorList>
            <person name="Chen W.-M."/>
        </authorList>
    </citation>
    <scope>NUCLEOTIDE SEQUENCE [LARGE SCALE GENOMIC DNA]</scope>
    <source>
        <strain evidence="1 2">CCP-6</strain>
    </source>
</reference>
<organism evidence="1 2">
    <name type="scientific">Rhodovarius crocodyli</name>
    <dbReference type="NCBI Taxonomy" id="1979269"/>
    <lineage>
        <taxon>Bacteria</taxon>
        <taxon>Pseudomonadati</taxon>
        <taxon>Pseudomonadota</taxon>
        <taxon>Alphaproteobacteria</taxon>
        <taxon>Acetobacterales</taxon>
        <taxon>Roseomonadaceae</taxon>
        <taxon>Rhodovarius</taxon>
    </lineage>
</organism>
<evidence type="ECO:0000313" key="1">
    <source>
        <dbReference type="EMBL" id="RVT91373.1"/>
    </source>
</evidence>
<dbReference type="RefSeq" id="WP_127789790.1">
    <property type="nucleotide sequence ID" value="NZ_SACL01000011.1"/>
</dbReference>
<name>A0A437M1F4_9PROT</name>
<comment type="caution">
    <text evidence="1">The sequence shown here is derived from an EMBL/GenBank/DDBJ whole genome shotgun (WGS) entry which is preliminary data.</text>
</comment>
<proteinExistence type="predicted"/>
<dbReference type="AlphaFoldDB" id="A0A437M1F4"/>
<protein>
    <submittedName>
        <fullName evidence="1">Uncharacterized protein</fullName>
    </submittedName>
</protein>
<gene>
    <name evidence="1" type="ORF">EOD42_22220</name>
</gene>
<dbReference type="Proteomes" id="UP000282957">
    <property type="component" value="Unassembled WGS sequence"/>
</dbReference>